<feature type="compositionally biased region" description="Acidic residues" evidence="1">
    <location>
        <begin position="10"/>
        <end position="20"/>
    </location>
</feature>
<feature type="region of interest" description="Disordered" evidence="1">
    <location>
        <begin position="1"/>
        <end position="57"/>
    </location>
</feature>
<dbReference type="Proteomes" id="UP000184267">
    <property type="component" value="Unassembled WGS sequence"/>
</dbReference>
<evidence type="ECO:0000256" key="1">
    <source>
        <dbReference type="SAM" id="MobiDB-lite"/>
    </source>
</evidence>
<protein>
    <submittedName>
        <fullName evidence="2">Uncharacterized protein</fullName>
    </submittedName>
</protein>
<comment type="caution">
    <text evidence="2">The sequence shown here is derived from an EMBL/GenBank/DDBJ whole genome shotgun (WGS) entry which is preliminary data.</text>
</comment>
<name>A0A1M2VA67_TRAPU</name>
<organism evidence="2 3">
    <name type="scientific">Trametes pubescens</name>
    <name type="common">White-rot fungus</name>
    <dbReference type="NCBI Taxonomy" id="154538"/>
    <lineage>
        <taxon>Eukaryota</taxon>
        <taxon>Fungi</taxon>
        <taxon>Dikarya</taxon>
        <taxon>Basidiomycota</taxon>
        <taxon>Agaricomycotina</taxon>
        <taxon>Agaricomycetes</taxon>
        <taxon>Polyporales</taxon>
        <taxon>Polyporaceae</taxon>
        <taxon>Trametes</taxon>
    </lineage>
</organism>
<gene>
    <name evidence="2" type="ORF">TRAPUB_4801</name>
</gene>
<dbReference type="AlphaFoldDB" id="A0A1M2VA67"/>
<evidence type="ECO:0000313" key="3">
    <source>
        <dbReference type="Proteomes" id="UP000184267"/>
    </source>
</evidence>
<accession>A0A1M2VA67</accession>
<dbReference type="EMBL" id="MNAD01001539">
    <property type="protein sequence ID" value="OJT04531.1"/>
    <property type="molecule type" value="Genomic_DNA"/>
</dbReference>
<keyword evidence="3" id="KW-1185">Reference proteome</keyword>
<reference evidence="2 3" key="1">
    <citation type="submission" date="2016-10" db="EMBL/GenBank/DDBJ databases">
        <title>Genome sequence of the basidiomycete white-rot fungus Trametes pubescens.</title>
        <authorList>
            <person name="Makela M.R."/>
            <person name="Granchi Z."/>
            <person name="Peng M."/>
            <person name="De Vries R.P."/>
            <person name="Grigoriev I."/>
            <person name="Riley R."/>
            <person name="Hilden K."/>
        </authorList>
    </citation>
    <scope>NUCLEOTIDE SEQUENCE [LARGE SCALE GENOMIC DNA]</scope>
    <source>
        <strain evidence="2 3">FBCC735</strain>
    </source>
</reference>
<proteinExistence type="predicted"/>
<evidence type="ECO:0000313" key="2">
    <source>
        <dbReference type="EMBL" id="OJT04531.1"/>
    </source>
</evidence>
<sequence length="75" mass="8195">MSPPRRPETVAEESAEEPVTESEPGHEQGEQLSPLGLKLGQLGHGRPRWQQKESRQRVVVSEGAIRVGSAPASER</sequence>